<dbReference type="NCBIfam" id="TIGR01098">
    <property type="entry name" value="3A0109s03R"/>
    <property type="match status" value="1"/>
</dbReference>
<dbReference type="PROSITE" id="PS51257">
    <property type="entry name" value="PROKAR_LIPOPROTEIN"/>
    <property type="match status" value="1"/>
</dbReference>
<evidence type="ECO:0000313" key="3">
    <source>
        <dbReference type="EMBL" id="KGE63212.1"/>
    </source>
</evidence>
<proteinExistence type="inferred from homology"/>
<name>A0ABR4WMU2_9FUSO</name>
<organism evidence="3 4">
    <name type="scientific">Fusobacterium periodonticum 2_1_31</name>
    <dbReference type="NCBI Taxonomy" id="469599"/>
    <lineage>
        <taxon>Bacteria</taxon>
        <taxon>Fusobacteriati</taxon>
        <taxon>Fusobacteriota</taxon>
        <taxon>Fusobacteriia</taxon>
        <taxon>Fusobacteriales</taxon>
        <taxon>Fusobacteriaceae</taxon>
        <taxon>Fusobacterium</taxon>
    </lineage>
</organism>
<dbReference type="SUPFAM" id="SSF53850">
    <property type="entry name" value="Periplasmic binding protein-like II"/>
    <property type="match status" value="1"/>
</dbReference>
<dbReference type="PANTHER" id="PTHR35841">
    <property type="entry name" value="PHOSPHONATES-BINDING PERIPLASMIC PROTEIN"/>
    <property type="match status" value="1"/>
</dbReference>
<dbReference type="PANTHER" id="PTHR35841:SF1">
    <property type="entry name" value="PHOSPHONATES-BINDING PERIPLASMIC PROTEIN"/>
    <property type="match status" value="1"/>
</dbReference>
<evidence type="ECO:0000256" key="1">
    <source>
        <dbReference type="ARBA" id="ARBA00007162"/>
    </source>
</evidence>
<gene>
    <name evidence="3" type="ORF">FSAG_000592</name>
</gene>
<dbReference type="Gene3D" id="3.40.190.10">
    <property type="entry name" value="Periplasmic binding protein-like II"/>
    <property type="match status" value="2"/>
</dbReference>
<dbReference type="Pfam" id="PF12974">
    <property type="entry name" value="Phosphonate-bd"/>
    <property type="match status" value="1"/>
</dbReference>
<protein>
    <submittedName>
        <fullName evidence="3">Phosphonate transport system substrate-binding protein</fullName>
    </submittedName>
</protein>
<dbReference type="Proteomes" id="UP000003301">
    <property type="component" value="Unassembled WGS sequence"/>
</dbReference>
<keyword evidence="4" id="KW-1185">Reference proteome</keyword>
<comment type="similarity">
    <text evidence="1">Belongs to the phosphate/phosphite/phosphonate binding protein family.</text>
</comment>
<comment type="caution">
    <text evidence="3">The sequence shown here is derived from an EMBL/GenBank/DDBJ whole genome shotgun (WGS) entry which is preliminary data.</text>
</comment>
<evidence type="ECO:0000313" key="4">
    <source>
        <dbReference type="Proteomes" id="UP000003301"/>
    </source>
</evidence>
<keyword evidence="2" id="KW-0732">Signal</keyword>
<evidence type="ECO:0000256" key="2">
    <source>
        <dbReference type="ARBA" id="ARBA00022729"/>
    </source>
</evidence>
<dbReference type="EMBL" id="ACDC03000010">
    <property type="protein sequence ID" value="KGE63212.1"/>
    <property type="molecule type" value="Genomic_DNA"/>
</dbReference>
<sequence>MKLKKVWKLLALVSLIFLLISCGKKKEEKPLVMGLSPIANSEKLLEDAAPLYKMLGDDIGRPVEGYIATNYIGVVEALGTGTIDFALIPPFAYILANKKNGSEALLTSIGKNDEPGYYSVLLVRTDSGIEKVEDLKGKKVAFVDPSSTSGYIFPAVILMDHGIDVEQDVTYQFAGGHDKALQLLINGDVDAIGTYESAITKFAKEFPEVTEKVKVLEKSDLIPGITLTVSSKLDDATKQKIKDAFIKVTNSKEGQELTLKLFGIKGFEDAKVDNYKLIEDKLNKMGIDIEKVK</sequence>
<dbReference type="RefSeq" id="WP_008793573.1">
    <property type="nucleotide sequence ID" value="NZ_KN173677.1"/>
</dbReference>
<dbReference type="CDD" id="cd01071">
    <property type="entry name" value="PBP2_PhnD_like"/>
    <property type="match status" value="1"/>
</dbReference>
<dbReference type="InterPro" id="IPR005770">
    <property type="entry name" value="PhnD"/>
</dbReference>
<accession>A0ABR4WMU2</accession>
<reference evidence="3" key="1">
    <citation type="submission" date="2013-05" db="EMBL/GenBank/DDBJ databases">
        <title>The Genome Sequence of Fusobacterium sp. 2_1_31.</title>
        <authorList>
            <consortium name="The Broad Institute Genomics Platform"/>
            <person name="Earl A."/>
            <person name="Ward D."/>
            <person name="Feldgarden M."/>
            <person name="Gevers D."/>
            <person name="Ambrose C."/>
            <person name="Strauss J."/>
            <person name="Allen-Vercoe E."/>
            <person name="Walker B."/>
            <person name="Young S."/>
            <person name="Zeng Q."/>
            <person name="Gargeya S."/>
            <person name="Fitzgerald M."/>
            <person name="Haas B."/>
            <person name="Abouelleil A."/>
            <person name="Allen A.W."/>
            <person name="Alvarado L."/>
            <person name="Arachchi H.M."/>
            <person name="Berlin A.M."/>
            <person name="Chapman S.B."/>
            <person name="Gainer-Dewar J."/>
            <person name="Goldberg J."/>
            <person name="Griggs A."/>
            <person name="Gujja S."/>
            <person name="Hansen M."/>
            <person name="Howarth C."/>
            <person name="Imamovic A."/>
            <person name="Ireland A."/>
            <person name="Larimer J."/>
            <person name="McCowan C."/>
            <person name="Murphy C."/>
            <person name="Pearson M."/>
            <person name="Poon T.W."/>
            <person name="Priest M."/>
            <person name="Roberts A."/>
            <person name="Saif S."/>
            <person name="Shea T."/>
            <person name="Sisk P."/>
            <person name="Sykes S."/>
            <person name="Wortman J."/>
            <person name="Nusbaum C."/>
            <person name="Birren B."/>
        </authorList>
    </citation>
    <scope>NUCLEOTIDE SEQUENCE</scope>
    <source>
        <strain evidence="3">2_1_31</strain>
    </source>
</reference>